<evidence type="ECO:0000313" key="1">
    <source>
        <dbReference type="EMBL" id="VDK47746.1"/>
    </source>
</evidence>
<reference evidence="1 2" key="1">
    <citation type="submission" date="2018-11" db="EMBL/GenBank/DDBJ databases">
        <authorList>
            <consortium name="Pathogen Informatics"/>
        </authorList>
    </citation>
    <scope>NUCLEOTIDE SEQUENCE [LARGE SCALE GENOMIC DNA]</scope>
</reference>
<dbReference type="AlphaFoldDB" id="A0A3P6Q871"/>
<dbReference type="EMBL" id="UYRT01009604">
    <property type="protein sequence ID" value="VDK47746.1"/>
    <property type="molecule type" value="Genomic_DNA"/>
</dbReference>
<dbReference type="Proteomes" id="UP000271098">
    <property type="component" value="Unassembled WGS sequence"/>
</dbReference>
<accession>A0A3P6Q871</accession>
<evidence type="ECO:0000313" key="2">
    <source>
        <dbReference type="Proteomes" id="UP000271098"/>
    </source>
</evidence>
<gene>
    <name evidence="1" type="ORF">GPUH_LOCUS4861</name>
</gene>
<proteinExistence type="predicted"/>
<sequence length="112" mass="12093">MILAQLNAQFQHQPIDVGPSTSRNIFSGTAATNKVSPEQPRPMAFVNNQGLMDIASPGFQLGQMPNFQQSHANPCGRTAPFCYVPVCYIGAEFVLTGLGSLFLSISEKGHRP</sequence>
<protein>
    <submittedName>
        <fullName evidence="1">Uncharacterized protein</fullName>
    </submittedName>
</protein>
<keyword evidence="2" id="KW-1185">Reference proteome</keyword>
<name>A0A3P6Q871_9BILA</name>
<organism evidence="1 2">
    <name type="scientific">Gongylonema pulchrum</name>
    <dbReference type="NCBI Taxonomy" id="637853"/>
    <lineage>
        <taxon>Eukaryota</taxon>
        <taxon>Metazoa</taxon>
        <taxon>Ecdysozoa</taxon>
        <taxon>Nematoda</taxon>
        <taxon>Chromadorea</taxon>
        <taxon>Rhabditida</taxon>
        <taxon>Spirurina</taxon>
        <taxon>Spiruromorpha</taxon>
        <taxon>Spiruroidea</taxon>
        <taxon>Gongylonematidae</taxon>
        <taxon>Gongylonema</taxon>
    </lineage>
</organism>